<feature type="region of interest" description="Disordered" evidence="1">
    <location>
        <begin position="1"/>
        <end position="28"/>
    </location>
</feature>
<proteinExistence type="predicted"/>
<dbReference type="Proteomes" id="UP000838756">
    <property type="component" value="Unassembled WGS sequence"/>
</dbReference>
<name>A0A8S4S506_9NEOP</name>
<evidence type="ECO:0000256" key="1">
    <source>
        <dbReference type="SAM" id="MobiDB-lite"/>
    </source>
</evidence>
<feature type="compositionally biased region" description="Basic and acidic residues" evidence="1">
    <location>
        <begin position="1"/>
        <end position="10"/>
    </location>
</feature>
<sequence length="83" mass="9290">MLHGRDRATRDLPGITSHYPRNPQQPGRHAGILERAWMAGVASNIGKFHVQQAKRLRAETAQKKKKKKKKIAMLLGLLSPNGK</sequence>
<accession>A0A8S4S506</accession>
<gene>
    <name evidence="2" type="primary">jg15908</name>
    <name evidence="2" type="ORF">PAEG_LOCUS20949</name>
</gene>
<feature type="region of interest" description="Disordered" evidence="1">
    <location>
        <begin position="60"/>
        <end position="83"/>
    </location>
</feature>
<evidence type="ECO:0000313" key="2">
    <source>
        <dbReference type="EMBL" id="CAH2245070.1"/>
    </source>
</evidence>
<dbReference type="EMBL" id="CAKXAJ010025889">
    <property type="protein sequence ID" value="CAH2245070.1"/>
    <property type="molecule type" value="Genomic_DNA"/>
</dbReference>
<organism evidence="2 3">
    <name type="scientific">Pararge aegeria aegeria</name>
    <dbReference type="NCBI Taxonomy" id="348720"/>
    <lineage>
        <taxon>Eukaryota</taxon>
        <taxon>Metazoa</taxon>
        <taxon>Ecdysozoa</taxon>
        <taxon>Arthropoda</taxon>
        <taxon>Hexapoda</taxon>
        <taxon>Insecta</taxon>
        <taxon>Pterygota</taxon>
        <taxon>Neoptera</taxon>
        <taxon>Endopterygota</taxon>
        <taxon>Lepidoptera</taxon>
        <taxon>Glossata</taxon>
        <taxon>Ditrysia</taxon>
        <taxon>Papilionoidea</taxon>
        <taxon>Nymphalidae</taxon>
        <taxon>Satyrinae</taxon>
        <taxon>Satyrini</taxon>
        <taxon>Parargina</taxon>
        <taxon>Pararge</taxon>
    </lineage>
</organism>
<protein>
    <submittedName>
        <fullName evidence="2">Jg15908 protein</fullName>
    </submittedName>
</protein>
<reference evidence="2" key="1">
    <citation type="submission" date="2022-03" db="EMBL/GenBank/DDBJ databases">
        <authorList>
            <person name="Lindestad O."/>
        </authorList>
    </citation>
    <scope>NUCLEOTIDE SEQUENCE</scope>
</reference>
<keyword evidence="3" id="KW-1185">Reference proteome</keyword>
<comment type="caution">
    <text evidence="2">The sequence shown here is derived from an EMBL/GenBank/DDBJ whole genome shotgun (WGS) entry which is preliminary data.</text>
</comment>
<evidence type="ECO:0000313" key="3">
    <source>
        <dbReference type="Proteomes" id="UP000838756"/>
    </source>
</evidence>
<dbReference type="AlphaFoldDB" id="A0A8S4S506"/>